<accession>A0A139IMM4</accession>
<evidence type="ECO:0000313" key="2">
    <source>
        <dbReference type="Proteomes" id="UP000073492"/>
    </source>
</evidence>
<dbReference type="AlphaFoldDB" id="A0A139IMM4"/>
<dbReference type="Proteomes" id="UP000073492">
    <property type="component" value="Unassembled WGS sequence"/>
</dbReference>
<protein>
    <submittedName>
        <fullName evidence="1">Uncharacterized protein</fullName>
    </submittedName>
</protein>
<reference evidence="1 2" key="1">
    <citation type="submission" date="2015-07" db="EMBL/GenBank/DDBJ databases">
        <title>Comparative genomics of the Sigatoka disease complex on banana suggests a link between parallel evolutionary changes in Pseudocercospora fijiensis and Pseudocercospora eumusae and increased virulence on the banana host.</title>
        <authorList>
            <person name="Chang T.-C."/>
            <person name="Salvucci A."/>
            <person name="Crous P.W."/>
            <person name="Stergiopoulos I."/>
        </authorList>
    </citation>
    <scope>NUCLEOTIDE SEQUENCE [LARGE SCALE GENOMIC DNA]</scope>
    <source>
        <strain evidence="1 2">CBS 116634</strain>
    </source>
</reference>
<dbReference type="OrthoDB" id="1915887at2759"/>
<name>A0A139IMM4_9PEZI</name>
<keyword evidence="2" id="KW-1185">Reference proteome</keyword>
<proteinExistence type="predicted"/>
<sequence length="245" mass="27330">MHGTVIHDESVPFAGQKKATRGHEGASRFVTGSWITVPLELLAEAKMSAFLFLRGRWEAGGAISELREGVGYRGIVCIIALTVRQFCRAVVIGDCIVPAPLDSWLEEKPTAKPPGFFEKPTLASSFGLPHKFLVSRLILQSLFPRPLTRKQRVVATVAKDHRRHHYLTAIKKGNHINRFVGFLLFHFAFLRRRDRAFRTFECSVGVAFLIRLLHRRRTPVGRGRGRGHAHTVAATVSALVGTHSP</sequence>
<gene>
    <name evidence="1" type="ORF">AC579_6248</name>
</gene>
<dbReference type="EMBL" id="LFZO01000050">
    <property type="protein sequence ID" value="KXT15806.1"/>
    <property type="molecule type" value="Genomic_DNA"/>
</dbReference>
<organism evidence="1 2">
    <name type="scientific">Pseudocercospora musae</name>
    <dbReference type="NCBI Taxonomy" id="113226"/>
    <lineage>
        <taxon>Eukaryota</taxon>
        <taxon>Fungi</taxon>
        <taxon>Dikarya</taxon>
        <taxon>Ascomycota</taxon>
        <taxon>Pezizomycotina</taxon>
        <taxon>Dothideomycetes</taxon>
        <taxon>Dothideomycetidae</taxon>
        <taxon>Mycosphaerellales</taxon>
        <taxon>Mycosphaerellaceae</taxon>
        <taxon>Pseudocercospora</taxon>
    </lineage>
</organism>
<evidence type="ECO:0000313" key="1">
    <source>
        <dbReference type="EMBL" id="KXT15806.1"/>
    </source>
</evidence>
<comment type="caution">
    <text evidence="1">The sequence shown here is derived from an EMBL/GenBank/DDBJ whole genome shotgun (WGS) entry which is preliminary data.</text>
</comment>